<dbReference type="PANTHER" id="PTHR45830">
    <property type="entry name" value="SERPENTINE RECEPTOR, CLASS I"/>
    <property type="match status" value="1"/>
</dbReference>
<dbReference type="EMBL" id="DS268421">
    <property type="protein sequence ID" value="EFO88735.1"/>
    <property type="molecule type" value="Genomic_DNA"/>
</dbReference>
<dbReference type="OMA" id="DMFRMLR"/>
<accession>E3M1S8</accession>
<keyword evidence="1" id="KW-1133">Transmembrane helix</keyword>
<sequence length="612" mass="69713">MTVDFSTPSWLILFFHFMGSLSMLLNCGTIFLILFKSDKIDNFRYFLLLFQILCMHTDIHLTLLIIPMPLSPLIAGTCNGILATYFKIWSHYLIAFIIAALISQMECLVYCFVRKHQIISKLVSRHVLSNCWYVFGTILAVSTPVAIGLIFSQAGMKREHQMSYIREHHPTYVDSLLPLENFSIYSSNPLLIIVIAVTSSGGFLCGVLFMMITFDMLKMLKEVQTKVSLASFHRYKVAVTSLLAQFSTSSLLLAPLFLFVLLVASQIENSHDAAEILVAIMALHSPINAIVLVVTTPPFRNYVLRSTMDISFDLPTWLVVYYHCIGTISFILNCGTIFLVVFKSDTIDNFRYCILVFQILCTLTDFHLTFLMEPIPLFPIISGYCAGFFATFFDVWSHYLMAFMVAIMSAQVEWLVYCFMKKHQTLGKIMCRHVCPRFLFMLGEIGMPFFPVLVYIAFCKAGMPRGEQMSYVREHYIQFVSGFSSLKNFAIYTFNFWFILMAFIAIFGGAFCGLVFILSTWDMFKILKGVQRKISTTNYKRHQAAVRSLLAQFAVTSICLCPPVLFVVVILSEFRYAQVTVQFLLAVFASHSSVNAVVLVMTTPPFRNYVLR</sequence>
<dbReference type="Pfam" id="PF10327">
    <property type="entry name" value="7TM_GPCR_Sri"/>
    <property type="match status" value="2"/>
</dbReference>
<feature type="transmembrane region" description="Helical" evidence="1">
    <location>
        <begin position="438"/>
        <end position="458"/>
    </location>
</feature>
<dbReference type="eggNOG" id="ENOG502TGS3">
    <property type="taxonomic scope" value="Eukaryota"/>
</dbReference>
<feature type="transmembrane region" description="Helical" evidence="1">
    <location>
        <begin position="235"/>
        <end position="264"/>
    </location>
</feature>
<feature type="transmembrane region" description="Helical" evidence="1">
    <location>
        <begin position="12"/>
        <end position="34"/>
    </location>
</feature>
<dbReference type="AlphaFoldDB" id="E3M1S8"/>
<dbReference type="HOGENOM" id="CLU_422269_0_0_1"/>
<proteinExistence type="predicted"/>
<dbReference type="RefSeq" id="XP_003109946.2">
    <property type="nucleotide sequence ID" value="XM_003109898.2"/>
</dbReference>
<dbReference type="Proteomes" id="UP000008281">
    <property type="component" value="Unassembled WGS sequence"/>
</dbReference>
<protein>
    <submittedName>
        <fullName evidence="2">CRE-SRI-40 protein</fullName>
    </submittedName>
</protein>
<feature type="transmembrane region" description="Helical" evidence="1">
    <location>
        <begin position="190"/>
        <end position="214"/>
    </location>
</feature>
<feature type="transmembrane region" description="Helical" evidence="1">
    <location>
        <begin position="132"/>
        <end position="154"/>
    </location>
</feature>
<feature type="transmembrane region" description="Helical" evidence="1">
    <location>
        <begin position="399"/>
        <end position="417"/>
    </location>
</feature>
<dbReference type="OrthoDB" id="5861142at2759"/>
<dbReference type="CTD" id="9823896"/>
<keyword evidence="1" id="KW-0472">Membrane</keyword>
<dbReference type="GeneID" id="9823896"/>
<name>E3M1S8_CAERE</name>
<dbReference type="PANTHER" id="PTHR45830:SF20">
    <property type="entry name" value="SERPENTINE RECEPTOR, CLASS I"/>
    <property type="match status" value="1"/>
</dbReference>
<feature type="transmembrane region" description="Helical" evidence="1">
    <location>
        <begin position="276"/>
        <end position="299"/>
    </location>
</feature>
<gene>
    <name evidence="2" type="primary">Cre-sri-40</name>
    <name evidence="2" type="ORF">CRE_06614</name>
</gene>
<dbReference type="InterPro" id="IPR019429">
    <property type="entry name" value="7TM_GPCR_serpentine_rcpt_Sri"/>
</dbReference>
<feature type="transmembrane region" description="Helical" evidence="1">
    <location>
        <begin position="496"/>
        <end position="518"/>
    </location>
</feature>
<dbReference type="STRING" id="31234.E3M1S8"/>
<feature type="transmembrane region" description="Helical" evidence="1">
    <location>
        <begin position="320"/>
        <end position="343"/>
    </location>
</feature>
<reference evidence="2" key="1">
    <citation type="submission" date="2007-07" db="EMBL/GenBank/DDBJ databases">
        <title>PCAP assembly of the Caenorhabditis remanei genome.</title>
        <authorList>
            <consortium name="The Caenorhabditis remanei Sequencing Consortium"/>
            <person name="Wilson R.K."/>
        </authorList>
    </citation>
    <scope>NUCLEOTIDE SEQUENCE [LARGE SCALE GENOMIC DNA]</scope>
    <source>
        <strain evidence="2">PB4641</strain>
    </source>
</reference>
<dbReference type="KEGG" id="crq:GCK72_006887"/>
<feature type="transmembrane region" description="Helical" evidence="1">
    <location>
        <begin position="349"/>
        <end position="368"/>
    </location>
</feature>
<feature type="transmembrane region" description="Helical" evidence="1">
    <location>
        <begin position="583"/>
        <end position="602"/>
    </location>
</feature>
<organism evidence="3">
    <name type="scientific">Caenorhabditis remanei</name>
    <name type="common">Caenorhabditis vulgaris</name>
    <dbReference type="NCBI Taxonomy" id="31234"/>
    <lineage>
        <taxon>Eukaryota</taxon>
        <taxon>Metazoa</taxon>
        <taxon>Ecdysozoa</taxon>
        <taxon>Nematoda</taxon>
        <taxon>Chromadorea</taxon>
        <taxon>Rhabditida</taxon>
        <taxon>Rhabditina</taxon>
        <taxon>Rhabditomorpha</taxon>
        <taxon>Rhabditoidea</taxon>
        <taxon>Rhabditidae</taxon>
        <taxon>Peloderinae</taxon>
        <taxon>Caenorhabditis</taxon>
    </lineage>
</organism>
<feature type="transmembrane region" description="Helical" evidence="1">
    <location>
        <begin position="549"/>
        <end position="571"/>
    </location>
</feature>
<keyword evidence="3" id="KW-1185">Reference proteome</keyword>
<evidence type="ECO:0000313" key="2">
    <source>
        <dbReference type="EMBL" id="EFO88735.1"/>
    </source>
</evidence>
<evidence type="ECO:0000256" key="1">
    <source>
        <dbReference type="SAM" id="Phobius"/>
    </source>
</evidence>
<feature type="transmembrane region" description="Helical" evidence="1">
    <location>
        <begin position="88"/>
        <end position="112"/>
    </location>
</feature>
<dbReference type="InParanoid" id="E3M1S8"/>
<evidence type="ECO:0000313" key="3">
    <source>
        <dbReference type="Proteomes" id="UP000008281"/>
    </source>
</evidence>
<keyword evidence="1" id="KW-0812">Transmembrane</keyword>